<feature type="transmembrane region" description="Helical" evidence="7">
    <location>
        <begin position="60"/>
        <end position="81"/>
    </location>
</feature>
<feature type="domain" description="ABC3 transporter permease C-terminal" evidence="8">
    <location>
        <begin position="383"/>
        <end position="499"/>
    </location>
</feature>
<keyword evidence="10" id="KW-1185">Reference proteome</keyword>
<evidence type="ECO:0000259" key="8">
    <source>
        <dbReference type="Pfam" id="PF02687"/>
    </source>
</evidence>
<evidence type="ECO:0000256" key="4">
    <source>
        <dbReference type="ARBA" id="ARBA00022989"/>
    </source>
</evidence>
<keyword evidence="2" id="KW-1003">Cell membrane</keyword>
<proteinExistence type="predicted"/>
<evidence type="ECO:0000256" key="7">
    <source>
        <dbReference type="SAM" id="Phobius"/>
    </source>
</evidence>
<comment type="subcellular location">
    <subcellularLocation>
        <location evidence="1">Cell membrane</location>
        <topology evidence="1">Multi-pass membrane protein</topology>
    </subcellularLocation>
</comment>
<evidence type="ECO:0000256" key="6">
    <source>
        <dbReference type="SAM" id="MobiDB-lite"/>
    </source>
</evidence>
<dbReference type="STRING" id="574650.SAMN04487966_10131"/>
<evidence type="ECO:0000313" key="9">
    <source>
        <dbReference type="EMBL" id="SFV20018.1"/>
    </source>
</evidence>
<gene>
    <name evidence="9" type="ORF">SAMN04487966_10131</name>
</gene>
<dbReference type="EMBL" id="FPCG01000001">
    <property type="protein sequence ID" value="SFV20018.1"/>
    <property type="molecule type" value="Genomic_DNA"/>
</dbReference>
<dbReference type="InterPro" id="IPR003838">
    <property type="entry name" value="ABC3_permease_C"/>
</dbReference>
<dbReference type="AlphaFoldDB" id="A0A1I7MDN9"/>
<accession>A0A1I7MDN9</accession>
<dbReference type="Proteomes" id="UP000198881">
    <property type="component" value="Unassembled WGS sequence"/>
</dbReference>
<evidence type="ECO:0000256" key="3">
    <source>
        <dbReference type="ARBA" id="ARBA00022692"/>
    </source>
</evidence>
<feature type="transmembrane region" description="Helical" evidence="7">
    <location>
        <begin position="1017"/>
        <end position="1041"/>
    </location>
</feature>
<feature type="transmembrane region" description="Helical" evidence="7">
    <location>
        <begin position="608"/>
        <end position="631"/>
    </location>
</feature>
<feature type="transmembrane region" description="Helical" evidence="7">
    <location>
        <begin position="963"/>
        <end position="989"/>
    </location>
</feature>
<sequence>MSTGVQDRASTPGGGPEAGVPTAGGDGVDLAPRAGGRAGSRRAAARMAARDLRRHPWRTLLVLLLIGLPVFGVAFGSTLVASTSLPTDEERLHRQLWGFDGVIQASGDQAHYQAPDEMYTVDAETLTRRGLDLKPIDAAAERHPVCPDGQELERQDPGFPGWAEPACSVEEAAGHVLGGGGEQIPVRSVQVEAETSGASIPVWVHIADFTDSRLVGEGKRFDLVDGEVPAPGAALANPALREALAEAAQRAETRGAEPVATDRVDLAADGSTTELRLAGTMSDRMDDWSTITDLLFRQDHTEPGIFVQAGTPAAEVFETQADTTVYLSGQVPQDYSAVRALNRGGFVGIYHPVATADTQIHEVFAGAWGSEVGWMTVLPPLLLGVLALAETGLLAGAAFAVGARQQRRATALLSVTGAEPATLRQTMVFSGLWCGLIAVVAGAATGVLAGCAVVWAARGPGVLVYGPHVPWWVVLGAMVLGVACAVVAAWIPARAVAGQDAWAAIKGASGERTPVRRGILVAGAVLAGLGLATVLGATLYGMSIPTMGELMSAVPDLVLLLIGGTFVLLIGVLLVVPGIVALAARAAGRLPVALRIAARDAHRNRSRTVPITAAVVAATAVGTVVMTSMALTMGDREQYSRGAPDERTAGVYVSDPEEIQRQLEYERQHYNPDMTAEMMGLYTGGPEGILAQVQAARALPGAPRLTQSWTLHRPAQDCPRSYSSDCFEFVPLYPEGSQCHLPIPDTDEELARREQMQERLYQRSRQVSRACGGRGGSDDSGYFSTTPLDGILVVDTDRPETVPLPVLHHDPGLVRALEQGQAVVFDQEFMEVDGTVTLGDFTMDPSSVPGMTPIEYDEELMGPLAPGEEGLSGSALEGRNPIWAPERTVTLDAVRADPLPGDTPLLVIPVSALDGLEQRMELQTLLMEFSEPITEAQANLLNDELAQDHLVVSTLSTGQSQVLVLWGLTGLMGLIVITVAGITTGLALADARRDHTVLSSIGANPGTRKSMAAAQTFTASLLGTVLGVPVGALAVIGIGLVQDGEAAWVPWPQLALLVVGVPLLAAAITWLVVPGRLPVRQADRD</sequence>
<evidence type="ECO:0000256" key="2">
    <source>
        <dbReference type="ARBA" id="ARBA00022475"/>
    </source>
</evidence>
<protein>
    <recommendedName>
        <fullName evidence="8">ABC3 transporter permease C-terminal domain-containing protein</fullName>
    </recommendedName>
</protein>
<dbReference type="GO" id="GO:0005886">
    <property type="term" value="C:plasma membrane"/>
    <property type="evidence" value="ECO:0007669"/>
    <property type="project" value="UniProtKB-SubCell"/>
</dbReference>
<feature type="transmembrane region" description="Helical" evidence="7">
    <location>
        <begin position="519"/>
        <end position="540"/>
    </location>
</feature>
<feature type="transmembrane region" description="Helical" evidence="7">
    <location>
        <begin position="381"/>
        <end position="403"/>
    </location>
</feature>
<feature type="region of interest" description="Disordered" evidence="6">
    <location>
        <begin position="1"/>
        <end position="42"/>
    </location>
</feature>
<dbReference type="Pfam" id="PF02687">
    <property type="entry name" value="FtsX"/>
    <property type="match status" value="1"/>
</dbReference>
<keyword evidence="5 7" id="KW-0472">Membrane</keyword>
<feature type="transmembrane region" description="Helical" evidence="7">
    <location>
        <begin position="432"/>
        <end position="457"/>
    </location>
</feature>
<dbReference type="OrthoDB" id="4847440at2"/>
<evidence type="ECO:0000256" key="1">
    <source>
        <dbReference type="ARBA" id="ARBA00004651"/>
    </source>
</evidence>
<name>A0A1I7MDN9_9MICC</name>
<reference evidence="9 10" key="1">
    <citation type="submission" date="2016-10" db="EMBL/GenBank/DDBJ databases">
        <authorList>
            <person name="de Groot N.N."/>
        </authorList>
    </citation>
    <scope>NUCLEOTIDE SEQUENCE [LARGE SCALE GENOMIC DNA]</scope>
    <source>
        <strain evidence="9 10">CGMCC 1.7054</strain>
    </source>
</reference>
<feature type="region of interest" description="Disordered" evidence="6">
    <location>
        <begin position="761"/>
        <end position="782"/>
    </location>
</feature>
<feature type="transmembrane region" description="Helical" evidence="7">
    <location>
        <begin position="469"/>
        <end position="491"/>
    </location>
</feature>
<dbReference type="RefSeq" id="WP_143109359.1">
    <property type="nucleotide sequence ID" value="NZ_FPCG01000001.1"/>
</dbReference>
<evidence type="ECO:0000256" key="5">
    <source>
        <dbReference type="ARBA" id="ARBA00023136"/>
    </source>
</evidence>
<evidence type="ECO:0000313" key="10">
    <source>
        <dbReference type="Proteomes" id="UP000198881"/>
    </source>
</evidence>
<keyword evidence="3 7" id="KW-0812">Transmembrane</keyword>
<feature type="transmembrane region" description="Helical" evidence="7">
    <location>
        <begin position="560"/>
        <end position="587"/>
    </location>
</feature>
<feature type="transmembrane region" description="Helical" evidence="7">
    <location>
        <begin position="1053"/>
        <end position="1073"/>
    </location>
</feature>
<keyword evidence="4 7" id="KW-1133">Transmembrane helix</keyword>
<organism evidence="9 10">
    <name type="scientific">Micrococcus terreus</name>
    <dbReference type="NCBI Taxonomy" id="574650"/>
    <lineage>
        <taxon>Bacteria</taxon>
        <taxon>Bacillati</taxon>
        <taxon>Actinomycetota</taxon>
        <taxon>Actinomycetes</taxon>
        <taxon>Micrococcales</taxon>
        <taxon>Micrococcaceae</taxon>
        <taxon>Micrococcus</taxon>
    </lineage>
</organism>
<feature type="compositionally biased region" description="Gly residues" evidence="6">
    <location>
        <begin position="12"/>
        <end position="27"/>
    </location>
</feature>